<gene>
    <name evidence="1" type="ORF">SAMN05660652_04013</name>
</gene>
<evidence type="ECO:0000313" key="1">
    <source>
        <dbReference type="EMBL" id="SDI77320.1"/>
    </source>
</evidence>
<accession>A0A1G8NCS0</accession>
<dbReference type="InterPro" id="IPR010181">
    <property type="entry name" value="CGCAxxGCC_motif"/>
</dbReference>
<dbReference type="RefSeq" id="WP_091940518.1">
    <property type="nucleotide sequence ID" value="NZ_FNCY01000029.1"/>
</dbReference>
<reference evidence="1 2" key="1">
    <citation type="submission" date="2016-10" db="EMBL/GenBank/DDBJ databases">
        <authorList>
            <person name="de Groot N.N."/>
        </authorList>
    </citation>
    <scope>NUCLEOTIDE SEQUENCE [LARGE SCALE GENOMIC DNA]</scope>
    <source>
        <strain evidence="1 2">DSM 5885</strain>
    </source>
</reference>
<dbReference type="NCBIfam" id="TIGR01909">
    <property type="entry name" value="C_GCAxxG_C_C"/>
    <property type="match status" value="1"/>
</dbReference>
<dbReference type="AlphaFoldDB" id="A0A1G8NCS0"/>
<dbReference type="STRING" id="83767.SAMN05660652_04013"/>
<dbReference type="EMBL" id="FNCY01000029">
    <property type="protein sequence ID" value="SDI77320.1"/>
    <property type="molecule type" value="Genomic_DNA"/>
</dbReference>
<dbReference type="Pfam" id="PF09719">
    <property type="entry name" value="C_GCAxxG_C_C"/>
    <property type="match status" value="1"/>
</dbReference>
<keyword evidence="2" id="KW-1185">Reference proteome</keyword>
<protein>
    <submittedName>
        <fullName evidence="1">C_GCAxxG_C_C family probable redox protein</fullName>
    </submittedName>
</protein>
<sequence>MSKEEQAVDLYQRNFNCSQAVFVPFCPPQLLAEKDALKLATAFGGGTCGCGTGTCGAAQGALLAISLRHGMADPANTDDKANTYARGRTLLEKFSAEMGGRTCEEILGINVSSQAYKDDPQRAQTLRAERCVKAVATAARIADELI</sequence>
<dbReference type="Proteomes" id="UP000198607">
    <property type="component" value="Unassembled WGS sequence"/>
</dbReference>
<organism evidence="1 2">
    <name type="scientific">Propionivibrio dicarboxylicus</name>
    <dbReference type="NCBI Taxonomy" id="83767"/>
    <lineage>
        <taxon>Bacteria</taxon>
        <taxon>Pseudomonadati</taxon>
        <taxon>Pseudomonadota</taxon>
        <taxon>Betaproteobacteria</taxon>
        <taxon>Rhodocyclales</taxon>
        <taxon>Rhodocyclaceae</taxon>
        <taxon>Propionivibrio</taxon>
    </lineage>
</organism>
<proteinExistence type="predicted"/>
<evidence type="ECO:0000313" key="2">
    <source>
        <dbReference type="Proteomes" id="UP000198607"/>
    </source>
</evidence>
<name>A0A1G8NCS0_9RHOO</name>
<dbReference type="OrthoDB" id="9791535at2"/>